<name>A0ABY5E0K9_9BACT</name>
<dbReference type="PANTHER" id="PTHR38764:SF1">
    <property type="entry name" value="ACYL CARRIER PROTEIN PHOSPHODIESTERASE"/>
    <property type="match status" value="1"/>
</dbReference>
<sequence length="206" mass="24618">MNWLAHVLLSKKDIDFQIGNFIADPYKARPWENASDNLKNGMHTHKIIDSYSDKHEAFKKSKKRLKEKGLLKGIIIDFVYDYLLTKNWDKYCNIKLKDFNQEFYERAYIQKDNYPLRANQIVENMIARDLLNYSSFAHLEKAFKRLDMRLSPKLAQRDSAISYYEIVCEKIDELEKDFLEFFPDLIKRVNEELRTLGEDKLNHIKI</sequence>
<dbReference type="PANTHER" id="PTHR38764">
    <property type="entry name" value="ACYL CARRIER PROTEIN PHOSPHODIESTERASE"/>
    <property type="match status" value="1"/>
</dbReference>
<dbReference type="Pfam" id="PF04336">
    <property type="entry name" value="ACP_PD"/>
    <property type="match status" value="1"/>
</dbReference>
<protein>
    <submittedName>
        <fullName evidence="4">Acyl carrier protein phosphodiesterase</fullName>
    </submittedName>
</protein>
<evidence type="ECO:0000256" key="1">
    <source>
        <dbReference type="ARBA" id="ARBA00022516"/>
    </source>
</evidence>
<evidence type="ECO:0000256" key="2">
    <source>
        <dbReference type="ARBA" id="ARBA00022801"/>
    </source>
</evidence>
<dbReference type="InterPro" id="IPR007431">
    <property type="entry name" value="ACP_PD"/>
</dbReference>
<organism evidence="4 5">
    <name type="scientific">Arcobacter roscoffensis</name>
    <dbReference type="NCBI Taxonomy" id="2961520"/>
    <lineage>
        <taxon>Bacteria</taxon>
        <taxon>Pseudomonadati</taxon>
        <taxon>Campylobacterota</taxon>
        <taxon>Epsilonproteobacteria</taxon>
        <taxon>Campylobacterales</taxon>
        <taxon>Arcobacteraceae</taxon>
        <taxon>Arcobacter</taxon>
    </lineage>
</organism>
<reference evidence="4" key="1">
    <citation type="submission" date="2022-07" db="EMBL/GenBank/DDBJ databases">
        <title>Arcobacter roscoffensis sp. nov., a marine bacterium isolated from coastal seawater collected from Roscoff, France.</title>
        <authorList>
            <person name="Pascual J."/>
            <person name="Lepeaux C."/>
            <person name="Methner A."/>
            <person name="Overmann J."/>
        </authorList>
    </citation>
    <scope>NUCLEOTIDE SEQUENCE</scope>
    <source>
        <strain evidence="4">ARW1-2F2</strain>
    </source>
</reference>
<keyword evidence="2" id="KW-0378">Hydrolase</keyword>
<accession>A0ABY5E0K9</accession>
<gene>
    <name evidence="4" type="ORF">NJU99_08190</name>
</gene>
<evidence type="ECO:0000313" key="4">
    <source>
        <dbReference type="EMBL" id="UTJ05250.1"/>
    </source>
</evidence>
<evidence type="ECO:0000313" key="5">
    <source>
        <dbReference type="Proteomes" id="UP001060012"/>
    </source>
</evidence>
<keyword evidence="1" id="KW-0444">Lipid biosynthesis</keyword>
<keyword evidence="3" id="KW-0443">Lipid metabolism</keyword>
<evidence type="ECO:0000256" key="3">
    <source>
        <dbReference type="ARBA" id="ARBA00023098"/>
    </source>
</evidence>
<dbReference type="RefSeq" id="WP_254575431.1">
    <property type="nucleotide sequence ID" value="NZ_CP100595.1"/>
</dbReference>
<proteinExistence type="predicted"/>
<keyword evidence="5" id="KW-1185">Reference proteome</keyword>
<dbReference type="Proteomes" id="UP001060012">
    <property type="component" value="Chromosome"/>
</dbReference>
<dbReference type="EMBL" id="CP100595">
    <property type="protein sequence ID" value="UTJ05250.1"/>
    <property type="molecule type" value="Genomic_DNA"/>
</dbReference>